<evidence type="ECO:0000256" key="1">
    <source>
        <dbReference type="PROSITE-ProRule" id="PRU00473"/>
    </source>
</evidence>
<proteinExistence type="predicted"/>
<keyword evidence="5" id="KW-1185">Reference proteome</keyword>
<keyword evidence="1" id="KW-0472">Membrane</keyword>
<dbReference type="AlphaFoldDB" id="A0A3P1CK63"/>
<feature type="domain" description="OmpA-like" evidence="3">
    <location>
        <begin position="320"/>
        <end position="431"/>
    </location>
</feature>
<organism evidence="4 5">
    <name type="scientific">Larkinella knui</name>
    <dbReference type="NCBI Taxonomy" id="2025310"/>
    <lineage>
        <taxon>Bacteria</taxon>
        <taxon>Pseudomonadati</taxon>
        <taxon>Bacteroidota</taxon>
        <taxon>Cytophagia</taxon>
        <taxon>Cytophagales</taxon>
        <taxon>Spirosomataceae</taxon>
        <taxon>Larkinella</taxon>
    </lineage>
</organism>
<feature type="region of interest" description="Disordered" evidence="2">
    <location>
        <begin position="197"/>
        <end position="216"/>
    </location>
</feature>
<dbReference type="InterPro" id="IPR036737">
    <property type="entry name" value="OmpA-like_sf"/>
</dbReference>
<evidence type="ECO:0000313" key="5">
    <source>
        <dbReference type="Proteomes" id="UP000274271"/>
    </source>
</evidence>
<dbReference type="Gene3D" id="3.30.1330.60">
    <property type="entry name" value="OmpA-like domain"/>
    <property type="match status" value="1"/>
</dbReference>
<reference evidence="4 5" key="1">
    <citation type="submission" date="2018-11" db="EMBL/GenBank/DDBJ databases">
        <authorList>
            <person name="Zhou Z."/>
            <person name="Wang G."/>
        </authorList>
    </citation>
    <scope>NUCLEOTIDE SEQUENCE [LARGE SCALE GENOMIC DNA]</scope>
    <source>
        <strain evidence="4 5">KCTC42998</strain>
    </source>
</reference>
<dbReference type="PROSITE" id="PS51123">
    <property type="entry name" value="OMPA_2"/>
    <property type="match status" value="1"/>
</dbReference>
<accession>A0A3P1CK63</accession>
<comment type="caution">
    <text evidence="4">The sequence shown here is derived from an EMBL/GenBank/DDBJ whole genome shotgun (WGS) entry which is preliminary data.</text>
</comment>
<dbReference type="Pfam" id="PF06078">
    <property type="entry name" value="DUF937"/>
    <property type="match status" value="1"/>
</dbReference>
<feature type="compositionally biased region" description="Basic and acidic residues" evidence="2">
    <location>
        <begin position="201"/>
        <end position="210"/>
    </location>
</feature>
<evidence type="ECO:0000259" key="3">
    <source>
        <dbReference type="PROSITE" id="PS51123"/>
    </source>
</evidence>
<dbReference type="InterPro" id="IPR009282">
    <property type="entry name" value="DUF937"/>
</dbReference>
<evidence type="ECO:0000256" key="2">
    <source>
        <dbReference type="SAM" id="MobiDB-lite"/>
    </source>
</evidence>
<dbReference type="OrthoDB" id="951004at2"/>
<dbReference type="SUPFAM" id="SSF103088">
    <property type="entry name" value="OmpA-like"/>
    <property type="match status" value="1"/>
</dbReference>
<dbReference type="RefSeq" id="WP_124907516.1">
    <property type="nucleotide sequence ID" value="NZ_RQJP01000003.1"/>
</dbReference>
<dbReference type="InterPro" id="IPR006665">
    <property type="entry name" value="OmpA-like"/>
</dbReference>
<dbReference type="Proteomes" id="UP000274271">
    <property type="component" value="Unassembled WGS sequence"/>
</dbReference>
<gene>
    <name evidence="4" type="ORF">EHT87_15270</name>
</gene>
<dbReference type="Pfam" id="PF00691">
    <property type="entry name" value="OmpA"/>
    <property type="match status" value="1"/>
</dbReference>
<evidence type="ECO:0000313" key="4">
    <source>
        <dbReference type="EMBL" id="RRB13618.1"/>
    </source>
</evidence>
<dbReference type="EMBL" id="RQJP01000003">
    <property type="protein sequence ID" value="RRB13618.1"/>
    <property type="molecule type" value="Genomic_DNA"/>
</dbReference>
<sequence length="431" mass="45788">MNLLVELKENLTDPVVSRAAYYVDENPEKTRIALEGLIHTVVAGLMKRTTTEIGVNQLYNAIQKGKFDGNLVATFPELLRDPEQINRLAELGSNSISHLLPAMKSAIGLAISGYANIKNSAAITLLGLVTPLVLGTLNKLVVEKKLDADSLAALLADQRDHLIEMTPERLLDRIAEGLNIQQLLAVGVTPAKRSAVADRSPIQERQRFTPEPEEEGNGSLVKWGIGALVVLALAGAAYYIWNNTQSYSSANEEEATSTEFVDSAAIAPADSARLRPTNTARADSGATTALPTASTAVGATSPAITALAGYLTNPQAPAGRSFKIPALDFEPGTDRLKPTGLAAVGELSTLLKNNPVVQIRLVGYANDAIPPMGNKALSVTRVLNIKNQLIKSGVNYIRIDAIGLGTGIKPGDTTAIGKPRLKQIDVKVVIK</sequence>
<name>A0A3P1CK63_9BACT</name>
<protein>
    <submittedName>
        <fullName evidence="4">DUF937 domain-containing protein</fullName>
    </submittedName>
</protein>
<dbReference type="GO" id="GO:0016020">
    <property type="term" value="C:membrane"/>
    <property type="evidence" value="ECO:0007669"/>
    <property type="project" value="UniProtKB-UniRule"/>
</dbReference>